<evidence type="ECO:0000256" key="2">
    <source>
        <dbReference type="ARBA" id="ARBA00022759"/>
    </source>
</evidence>
<dbReference type="SMART" id="SM00485">
    <property type="entry name" value="XPGN"/>
    <property type="match status" value="1"/>
</dbReference>
<dbReference type="InterPro" id="IPR006086">
    <property type="entry name" value="XPG-I_dom"/>
</dbReference>
<sequence>MGVRGLYHYCKEFLKPPDFKNHKIGIDVSSLLYRFHGDFETIYQFLKPMLQNKLIFIFDGKAPEYKDKELEIRRTAKVLSDIRIKTLKESLNNSLNAETYKLISFRISQLEKENWYLTYETKQNFKMFLKSKNLIYVKSLVEADTLLIDLYFNGIIDAVLSNDMDYLVAGVQTLYVPVKGILKEISLQQILDHEEINIEQFREASILMGIDNIRIFVVDDFSIAASFIRHYGCIQIMKEKQNHLFSDIIDISEIKKRFYPSKNMYTNLKPEHKDSLEQFHGKLF</sequence>
<evidence type="ECO:0000256" key="1">
    <source>
        <dbReference type="ARBA" id="ARBA00022723"/>
    </source>
</evidence>
<keyword evidence="2" id="KW-0540">Nuclease</keyword>
<accession>A0A6C0D795</accession>
<feature type="domain" description="XPG N-terminal" evidence="4">
    <location>
        <begin position="1"/>
        <end position="80"/>
    </location>
</feature>
<keyword evidence="1" id="KW-0479">Metal-binding</keyword>
<dbReference type="InterPro" id="IPR006084">
    <property type="entry name" value="XPG/Rad2"/>
</dbReference>
<keyword evidence="3" id="KW-0460">Magnesium</keyword>
<dbReference type="PANTHER" id="PTHR11081">
    <property type="entry name" value="FLAP ENDONUCLEASE FAMILY MEMBER"/>
    <property type="match status" value="1"/>
</dbReference>
<dbReference type="PRINTS" id="PR00853">
    <property type="entry name" value="XPGRADSUPER"/>
</dbReference>
<dbReference type="InterPro" id="IPR006085">
    <property type="entry name" value="XPG_DNA_repair_N"/>
</dbReference>
<evidence type="ECO:0000313" key="5">
    <source>
        <dbReference type="EMBL" id="QHT12343.1"/>
    </source>
</evidence>
<dbReference type="EMBL" id="MN739544">
    <property type="protein sequence ID" value="QHT12343.1"/>
    <property type="molecule type" value="Genomic_DNA"/>
</dbReference>
<name>A0A6C0D795_9ZZZZ</name>
<keyword evidence="2" id="KW-0378">Hydrolase</keyword>
<dbReference type="AlphaFoldDB" id="A0A6C0D795"/>
<dbReference type="PANTHER" id="PTHR11081:SF9">
    <property type="entry name" value="FLAP ENDONUCLEASE 1"/>
    <property type="match status" value="1"/>
</dbReference>
<reference evidence="5" key="1">
    <citation type="journal article" date="2020" name="Nature">
        <title>Giant virus diversity and host interactions through global metagenomics.</title>
        <authorList>
            <person name="Schulz F."/>
            <person name="Roux S."/>
            <person name="Paez-Espino D."/>
            <person name="Jungbluth S."/>
            <person name="Walsh D.A."/>
            <person name="Denef V.J."/>
            <person name="McMahon K.D."/>
            <person name="Konstantinidis K.T."/>
            <person name="Eloe-Fadrosh E.A."/>
            <person name="Kyrpides N.C."/>
            <person name="Woyke T."/>
        </authorList>
    </citation>
    <scope>NUCLEOTIDE SEQUENCE</scope>
    <source>
        <strain evidence="5">GVMAG-M-3300023174-129</strain>
    </source>
</reference>
<evidence type="ECO:0000259" key="4">
    <source>
        <dbReference type="SMART" id="SM00485"/>
    </source>
</evidence>
<dbReference type="SUPFAM" id="SSF88723">
    <property type="entry name" value="PIN domain-like"/>
    <property type="match status" value="1"/>
</dbReference>
<dbReference type="InterPro" id="IPR029060">
    <property type="entry name" value="PIN-like_dom_sf"/>
</dbReference>
<proteinExistence type="predicted"/>
<organism evidence="5">
    <name type="scientific">viral metagenome</name>
    <dbReference type="NCBI Taxonomy" id="1070528"/>
    <lineage>
        <taxon>unclassified sequences</taxon>
        <taxon>metagenomes</taxon>
        <taxon>organismal metagenomes</taxon>
    </lineage>
</organism>
<protein>
    <recommendedName>
        <fullName evidence="4">XPG N-terminal domain-containing protein</fullName>
    </recommendedName>
</protein>
<dbReference type="GO" id="GO:0046872">
    <property type="term" value="F:metal ion binding"/>
    <property type="evidence" value="ECO:0007669"/>
    <property type="project" value="UniProtKB-KW"/>
</dbReference>
<dbReference type="GO" id="GO:0017108">
    <property type="term" value="F:5'-flap endonuclease activity"/>
    <property type="evidence" value="ECO:0007669"/>
    <property type="project" value="TreeGrafter"/>
</dbReference>
<dbReference type="Pfam" id="PF00867">
    <property type="entry name" value="XPG_I"/>
    <property type="match status" value="1"/>
</dbReference>
<evidence type="ECO:0000256" key="3">
    <source>
        <dbReference type="ARBA" id="ARBA00022842"/>
    </source>
</evidence>
<dbReference type="Gene3D" id="3.40.50.1010">
    <property type="entry name" value="5'-nuclease"/>
    <property type="match status" value="1"/>
</dbReference>
<keyword evidence="2" id="KW-0255">Endonuclease</keyword>